<evidence type="ECO:0008006" key="11">
    <source>
        <dbReference type="Google" id="ProtNLM"/>
    </source>
</evidence>
<dbReference type="InterPro" id="IPR004776">
    <property type="entry name" value="Mem_transp_PIN-like"/>
</dbReference>
<evidence type="ECO:0000256" key="7">
    <source>
        <dbReference type="ARBA" id="ARBA00023136"/>
    </source>
</evidence>
<proteinExistence type="inferred from homology"/>
<feature type="transmembrane region" description="Helical" evidence="8">
    <location>
        <begin position="152"/>
        <end position="179"/>
    </location>
</feature>
<feature type="transmembrane region" description="Helical" evidence="8">
    <location>
        <begin position="93"/>
        <end position="112"/>
    </location>
</feature>
<evidence type="ECO:0000256" key="2">
    <source>
        <dbReference type="ARBA" id="ARBA00010145"/>
    </source>
</evidence>
<name>A0A4Q2EG82_9ACTN</name>
<dbReference type="RefSeq" id="WP_129459212.1">
    <property type="nucleotide sequence ID" value="NZ_PPCV01000007.1"/>
</dbReference>
<feature type="transmembrane region" description="Helical" evidence="8">
    <location>
        <begin position="118"/>
        <end position="140"/>
    </location>
</feature>
<organism evidence="9 10">
    <name type="scientific">Propioniciclava flava</name>
    <dbReference type="NCBI Taxonomy" id="2072026"/>
    <lineage>
        <taxon>Bacteria</taxon>
        <taxon>Bacillati</taxon>
        <taxon>Actinomycetota</taxon>
        <taxon>Actinomycetes</taxon>
        <taxon>Propionibacteriales</taxon>
        <taxon>Propionibacteriaceae</taxon>
        <taxon>Propioniciclava</taxon>
    </lineage>
</organism>
<evidence type="ECO:0000256" key="5">
    <source>
        <dbReference type="ARBA" id="ARBA00022692"/>
    </source>
</evidence>
<evidence type="ECO:0000256" key="1">
    <source>
        <dbReference type="ARBA" id="ARBA00004651"/>
    </source>
</evidence>
<dbReference type="GO" id="GO:0005886">
    <property type="term" value="C:plasma membrane"/>
    <property type="evidence" value="ECO:0007669"/>
    <property type="project" value="UniProtKB-SubCell"/>
</dbReference>
<feature type="transmembrane region" description="Helical" evidence="8">
    <location>
        <begin position="60"/>
        <end position="81"/>
    </location>
</feature>
<dbReference type="InterPro" id="IPR038770">
    <property type="entry name" value="Na+/solute_symporter_sf"/>
</dbReference>
<keyword evidence="7 8" id="KW-0472">Membrane</keyword>
<evidence type="ECO:0000313" key="9">
    <source>
        <dbReference type="EMBL" id="RXW31606.1"/>
    </source>
</evidence>
<evidence type="ECO:0000256" key="6">
    <source>
        <dbReference type="ARBA" id="ARBA00022989"/>
    </source>
</evidence>
<dbReference type="Gene3D" id="1.20.1530.20">
    <property type="match status" value="1"/>
</dbReference>
<feature type="transmembrane region" description="Helical" evidence="8">
    <location>
        <begin position="280"/>
        <end position="300"/>
    </location>
</feature>
<evidence type="ECO:0000256" key="3">
    <source>
        <dbReference type="ARBA" id="ARBA00022448"/>
    </source>
</evidence>
<protein>
    <recommendedName>
        <fullName evidence="11">AEC family transporter</fullName>
    </recommendedName>
</protein>
<feature type="transmembrane region" description="Helical" evidence="8">
    <location>
        <begin position="6"/>
        <end position="21"/>
    </location>
</feature>
<dbReference type="GO" id="GO:0055085">
    <property type="term" value="P:transmembrane transport"/>
    <property type="evidence" value="ECO:0007669"/>
    <property type="project" value="InterPro"/>
</dbReference>
<dbReference type="Pfam" id="PF03547">
    <property type="entry name" value="Mem_trans"/>
    <property type="match status" value="1"/>
</dbReference>
<comment type="similarity">
    <text evidence="2">Belongs to the auxin efflux carrier (TC 2.A.69) family.</text>
</comment>
<evidence type="ECO:0000313" key="10">
    <source>
        <dbReference type="Proteomes" id="UP000290624"/>
    </source>
</evidence>
<gene>
    <name evidence="9" type="ORF">C1706_10595</name>
</gene>
<dbReference type="PANTHER" id="PTHR36838">
    <property type="entry name" value="AUXIN EFFLUX CARRIER FAMILY PROTEIN"/>
    <property type="match status" value="1"/>
</dbReference>
<dbReference type="EMBL" id="PPCV01000007">
    <property type="protein sequence ID" value="RXW31606.1"/>
    <property type="molecule type" value="Genomic_DNA"/>
</dbReference>
<feature type="transmembrane region" description="Helical" evidence="8">
    <location>
        <begin position="228"/>
        <end position="244"/>
    </location>
</feature>
<dbReference type="PANTHER" id="PTHR36838:SF3">
    <property type="entry name" value="TRANSPORTER AUXIN EFFLUX CARRIER EC FAMILY"/>
    <property type="match status" value="1"/>
</dbReference>
<comment type="subcellular location">
    <subcellularLocation>
        <location evidence="1">Cell membrane</location>
        <topology evidence="1">Multi-pass membrane protein</topology>
    </subcellularLocation>
</comment>
<comment type="caution">
    <text evidence="9">The sequence shown here is derived from an EMBL/GenBank/DDBJ whole genome shotgun (WGS) entry which is preliminary data.</text>
</comment>
<reference evidence="9 10" key="1">
    <citation type="submission" date="2018-01" db="EMBL/GenBank/DDBJ databases">
        <title>Lactibacter flavus gen. nov., sp. nov., a novel bacterium of the family Propionibacteriaceae isolated from raw milk and dairy products.</title>
        <authorList>
            <person name="Wenning M."/>
            <person name="Breitenwieser F."/>
            <person name="Huptas C."/>
            <person name="von Neubeck M."/>
            <person name="Busse H.-J."/>
            <person name="Scherer S."/>
        </authorList>
    </citation>
    <scope>NUCLEOTIDE SEQUENCE [LARGE SCALE GENOMIC DNA]</scope>
    <source>
        <strain evidence="9 10">VG341</strain>
    </source>
</reference>
<feature type="transmembrane region" description="Helical" evidence="8">
    <location>
        <begin position="33"/>
        <end position="54"/>
    </location>
</feature>
<sequence>MDLLGKAATLVAIIALGYLVKRIGWLRREDFRVLATIALRITLPCALIVSFDSFEITTSLLWVSLFAFVIIIGGQVVAWALNRGGGPRAQAFGVLNVSSFNIGLFVIPYLGAFVGPEAVVIASMFDVGNALASAGVGYAWGLGLATEKRASLLAFVRTLAHSPVFITYVTLLVLGLLKWHLPRPVIGFATTVGAANTFIAMFMIGVGLEIVLDRRSYAMAVRYLSTRYLFYLVAAVLLWLVIPFEPSVKVVITAILVAPMAAMAPGFTDEAGLDVGVSTFMTTVTLLVAVVAMPALLIVLG</sequence>
<keyword evidence="6 8" id="KW-1133">Transmembrane helix</keyword>
<accession>A0A4Q2EG82</accession>
<dbReference type="AlphaFoldDB" id="A0A4Q2EG82"/>
<evidence type="ECO:0000256" key="8">
    <source>
        <dbReference type="SAM" id="Phobius"/>
    </source>
</evidence>
<evidence type="ECO:0000256" key="4">
    <source>
        <dbReference type="ARBA" id="ARBA00022475"/>
    </source>
</evidence>
<dbReference type="Proteomes" id="UP000290624">
    <property type="component" value="Unassembled WGS sequence"/>
</dbReference>
<feature type="transmembrane region" description="Helical" evidence="8">
    <location>
        <begin position="185"/>
        <end position="208"/>
    </location>
</feature>
<keyword evidence="3" id="KW-0813">Transport</keyword>
<keyword evidence="4" id="KW-1003">Cell membrane</keyword>
<dbReference type="OrthoDB" id="3238334at2"/>
<keyword evidence="10" id="KW-1185">Reference proteome</keyword>
<keyword evidence="5 8" id="KW-0812">Transmembrane</keyword>